<dbReference type="Ensembl" id="ENSCSET00000029962.1">
    <property type="protein sequence ID" value="ENSCSEP00000029561.1"/>
    <property type="gene ID" value="ENSCSEG00000018927.1"/>
</dbReference>
<feature type="compositionally biased region" description="Basic and acidic residues" evidence="5">
    <location>
        <begin position="620"/>
        <end position="638"/>
    </location>
</feature>
<keyword evidence="3" id="KW-0067">ATP-binding</keyword>
<reference evidence="7" key="2">
    <citation type="submission" date="2025-08" db="UniProtKB">
        <authorList>
            <consortium name="Ensembl"/>
        </authorList>
    </citation>
    <scope>IDENTIFICATION</scope>
</reference>
<dbReference type="FunFam" id="1.20.120.1080:FF:000010">
    <property type="entry name" value="ATP-dependent RNA helicase DQX1 isoform X1"/>
    <property type="match status" value="1"/>
</dbReference>
<accession>A0A3P8WVZ8</accession>
<feature type="region of interest" description="Disordered" evidence="5">
    <location>
        <begin position="94"/>
        <end position="132"/>
    </location>
</feature>
<dbReference type="GeneTree" id="ENSGT00940000159579"/>
<keyword evidence="4" id="KW-0539">Nucleus</keyword>
<dbReference type="SUPFAM" id="SSF52540">
    <property type="entry name" value="P-loop containing nucleoside triphosphate hydrolases"/>
    <property type="match status" value="1"/>
</dbReference>
<evidence type="ECO:0000313" key="8">
    <source>
        <dbReference type="Proteomes" id="UP000265120"/>
    </source>
</evidence>
<sequence>MYSPFSPLFRFVSDTLLLEEMMSDPLLHHYSVVVLDELQERTVPTDVLLGLLCDVCRQRPDNFRVVLLTHPTLAPRLAHFLGPSVPHLSLQEQLTDSAASGDEEVKTEETGRTEEEEKEEEGRTAETMYRELPAGKDPVTAACHMVLDLHRRGEEGDLMVFLASAQNIEECVSLLEKESMALSPQLGTLRILPLHTGLGALTQRVYESDPESSTVKDKDTTAGDGSSSGSGAASPGVRRKVIVTDALSETSFSLPAIRYVIDTGLQLKTVYNPQIRANSQVLRTISKHQADIRAQRVNSHLPGLCLRLYPQSLYDSGMELSHCPGVTEENLSHLVLLLKRLDIADMGQCKFLDRPAPEALMQALEDLDYLAALDDDGNLSEVGIIMSELPLEPPLAKALIAACEYDCVDELLTIAAMLTAPSCFLMAEACREEAAVTHWRPLMHTEGDHMTLINVYNAFLAHNQDESWCSANFLNYASLRLATVIRAELLEVMQRIELPVSPPAFGCQDNCTNIKRALISGFFLKVAHDVDGSGNYLLLTHRHVAHLHPFSSYLCRQPRPAPPNWVLYHEFTISSDNCIRIASEVHPQMLVELAPQYFLGNLPSSDGKELLMELRQKLNGDERDGGLDEHGQTGRDADGTGDGHSPPNNDLCVVQ</sequence>
<comment type="subcellular location">
    <subcellularLocation>
        <location evidence="1">Nucleus</location>
    </subcellularLocation>
</comment>
<evidence type="ECO:0000256" key="1">
    <source>
        <dbReference type="ARBA" id="ARBA00004123"/>
    </source>
</evidence>
<dbReference type="GO" id="GO:0005681">
    <property type="term" value="C:spliceosomal complex"/>
    <property type="evidence" value="ECO:0007669"/>
    <property type="project" value="TreeGrafter"/>
</dbReference>
<feature type="compositionally biased region" description="Low complexity" evidence="5">
    <location>
        <begin position="222"/>
        <end position="235"/>
    </location>
</feature>
<keyword evidence="2" id="KW-0547">Nucleotide-binding</keyword>
<dbReference type="Pfam" id="PF04408">
    <property type="entry name" value="WHD_HA2"/>
    <property type="match status" value="1"/>
</dbReference>
<evidence type="ECO:0000313" key="7">
    <source>
        <dbReference type="Ensembl" id="ENSCSEP00000029561.1"/>
    </source>
</evidence>
<dbReference type="FunFam" id="3.40.50.300:FF:003728">
    <property type="entry name" value="DEAQ box RNA-dependent ATPase 1"/>
    <property type="match status" value="1"/>
</dbReference>
<feature type="region of interest" description="Disordered" evidence="5">
    <location>
        <begin position="620"/>
        <end position="655"/>
    </location>
</feature>
<dbReference type="GeneID" id="103389198"/>
<name>A0A3P8WVZ8_CYNSE</name>
<evidence type="ECO:0000259" key="6">
    <source>
        <dbReference type="SMART" id="SM00847"/>
    </source>
</evidence>
<evidence type="ECO:0000256" key="2">
    <source>
        <dbReference type="ARBA" id="ARBA00022741"/>
    </source>
</evidence>
<dbReference type="Pfam" id="PF07717">
    <property type="entry name" value="OB_NTP_bind"/>
    <property type="match status" value="1"/>
</dbReference>
<dbReference type="OrthoDB" id="10253254at2759"/>
<dbReference type="InterPro" id="IPR027417">
    <property type="entry name" value="P-loop_NTPase"/>
</dbReference>
<dbReference type="PANTHER" id="PTHR18934">
    <property type="entry name" value="ATP-DEPENDENT RNA HELICASE"/>
    <property type="match status" value="1"/>
</dbReference>
<dbReference type="RefSeq" id="XP_008322736.1">
    <property type="nucleotide sequence ID" value="XM_008324514.2"/>
</dbReference>
<organism evidence="7 8">
    <name type="scientific">Cynoglossus semilaevis</name>
    <name type="common">Tongue sole</name>
    <dbReference type="NCBI Taxonomy" id="244447"/>
    <lineage>
        <taxon>Eukaryota</taxon>
        <taxon>Metazoa</taxon>
        <taxon>Chordata</taxon>
        <taxon>Craniata</taxon>
        <taxon>Vertebrata</taxon>
        <taxon>Euteleostomi</taxon>
        <taxon>Actinopterygii</taxon>
        <taxon>Neopterygii</taxon>
        <taxon>Teleostei</taxon>
        <taxon>Neoteleostei</taxon>
        <taxon>Acanthomorphata</taxon>
        <taxon>Carangaria</taxon>
        <taxon>Pleuronectiformes</taxon>
        <taxon>Pleuronectoidei</taxon>
        <taxon>Cynoglossidae</taxon>
        <taxon>Cynoglossinae</taxon>
        <taxon>Cynoglossus</taxon>
    </lineage>
</organism>
<dbReference type="InterPro" id="IPR048333">
    <property type="entry name" value="HA2_WH"/>
</dbReference>
<reference evidence="7" key="3">
    <citation type="submission" date="2025-09" db="UniProtKB">
        <authorList>
            <consortium name="Ensembl"/>
        </authorList>
    </citation>
    <scope>IDENTIFICATION</scope>
</reference>
<dbReference type="Proteomes" id="UP000265120">
    <property type="component" value="Chromosome 14"/>
</dbReference>
<dbReference type="KEGG" id="csem:103389198"/>
<dbReference type="InParanoid" id="A0A3P8WVZ8"/>
<evidence type="ECO:0000256" key="3">
    <source>
        <dbReference type="ARBA" id="ARBA00022840"/>
    </source>
</evidence>
<reference evidence="7 8" key="1">
    <citation type="journal article" date="2014" name="Nat. Genet.">
        <title>Whole-genome sequence of a flatfish provides insights into ZW sex chromosome evolution and adaptation to a benthic lifestyle.</title>
        <authorList>
            <person name="Chen S."/>
            <person name="Zhang G."/>
            <person name="Shao C."/>
            <person name="Huang Q."/>
            <person name="Liu G."/>
            <person name="Zhang P."/>
            <person name="Song W."/>
            <person name="An N."/>
            <person name="Chalopin D."/>
            <person name="Volff J.N."/>
            <person name="Hong Y."/>
            <person name="Li Q."/>
            <person name="Sha Z."/>
            <person name="Zhou H."/>
            <person name="Xie M."/>
            <person name="Yu Q."/>
            <person name="Liu Y."/>
            <person name="Xiang H."/>
            <person name="Wang N."/>
            <person name="Wu K."/>
            <person name="Yang C."/>
            <person name="Zhou Q."/>
            <person name="Liao X."/>
            <person name="Yang L."/>
            <person name="Hu Q."/>
            <person name="Zhang J."/>
            <person name="Meng L."/>
            <person name="Jin L."/>
            <person name="Tian Y."/>
            <person name="Lian J."/>
            <person name="Yang J."/>
            <person name="Miao G."/>
            <person name="Liu S."/>
            <person name="Liang Z."/>
            <person name="Yan F."/>
            <person name="Li Y."/>
            <person name="Sun B."/>
            <person name="Zhang H."/>
            <person name="Zhang J."/>
            <person name="Zhu Y."/>
            <person name="Du M."/>
            <person name="Zhao Y."/>
            <person name="Schartl M."/>
            <person name="Tang Q."/>
            <person name="Wang J."/>
        </authorList>
    </citation>
    <scope>NUCLEOTIDE SEQUENCE</scope>
</reference>
<keyword evidence="8" id="KW-1185">Reference proteome</keyword>
<dbReference type="GO" id="GO:0005524">
    <property type="term" value="F:ATP binding"/>
    <property type="evidence" value="ECO:0007669"/>
    <property type="project" value="UniProtKB-KW"/>
</dbReference>
<dbReference type="CDD" id="cd18791">
    <property type="entry name" value="SF2_C_RHA"/>
    <property type="match status" value="1"/>
</dbReference>
<feature type="compositionally biased region" description="Basic and acidic residues" evidence="5">
    <location>
        <begin position="103"/>
        <end position="124"/>
    </location>
</feature>
<dbReference type="GO" id="GO:0003723">
    <property type="term" value="F:RNA binding"/>
    <property type="evidence" value="ECO:0007669"/>
    <property type="project" value="TreeGrafter"/>
</dbReference>
<dbReference type="Gene3D" id="3.40.50.300">
    <property type="entry name" value="P-loop containing nucleotide triphosphate hydrolases"/>
    <property type="match status" value="2"/>
</dbReference>
<feature type="region of interest" description="Disordered" evidence="5">
    <location>
        <begin position="205"/>
        <end position="235"/>
    </location>
</feature>
<dbReference type="STRING" id="244447.ENSCSEP00000029561"/>
<dbReference type="Gene3D" id="1.20.120.1080">
    <property type="match status" value="1"/>
</dbReference>
<evidence type="ECO:0000256" key="5">
    <source>
        <dbReference type="SAM" id="MobiDB-lite"/>
    </source>
</evidence>
<protein>
    <submittedName>
        <fullName evidence="7">DEAQ-box RNA dependent ATPase 1</fullName>
    </submittedName>
</protein>
<dbReference type="PANTHER" id="PTHR18934:SF108">
    <property type="entry name" value="ATP-DEPENDENT RNA HELICASE DQX1"/>
    <property type="match status" value="1"/>
</dbReference>
<proteinExistence type="predicted"/>
<dbReference type="Pfam" id="PF21010">
    <property type="entry name" value="HA2_C"/>
    <property type="match status" value="1"/>
</dbReference>
<dbReference type="GO" id="GO:0004386">
    <property type="term" value="F:helicase activity"/>
    <property type="evidence" value="ECO:0007669"/>
    <property type="project" value="TreeGrafter"/>
</dbReference>
<dbReference type="InterPro" id="IPR007502">
    <property type="entry name" value="Helicase-assoc_dom"/>
</dbReference>
<dbReference type="SMART" id="SM00847">
    <property type="entry name" value="HA2"/>
    <property type="match status" value="1"/>
</dbReference>
<evidence type="ECO:0000256" key="4">
    <source>
        <dbReference type="ARBA" id="ARBA00023242"/>
    </source>
</evidence>
<dbReference type="AlphaFoldDB" id="A0A3P8WVZ8"/>
<dbReference type="OMA" id="PPQWVLY"/>
<feature type="domain" description="Helicase-associated" evidence="6">
    <location>
        <begin position="362"/>
        <end position="453"/>
    </location>
</feature>
<dbReference type="InterPro" id="IPR011709">
    <property type="entry name" value="DEAD-box_helicase_OB_fold"/>
</dbReference>